<proteinExistence type="predicted"/>
<reference evidence="1" key="3">
    <citation type="submission" date="2020-06" db="EMBL/GenBank/DDBJ databases">
        <title>Helianthus annuus Genome sequencing and assembly Release 2.</title>
        <authorList>
            <person name="Gouzy J."/>
            <person name="Langlade N."/>
            <person name="Munos S."/>
        </authorList>
    </citation>
    <scope>NUCLEOTIDE SEQUENCE</scope>
    <source>
        <tissue evidence="1">Leaves</tissue>
    </source>
</reference>
<evidence type="ECO:0000313" key="2">
    <source>
        <dbReference type="EMBL" id="OTF92328.1"/>
    </source>
</evidence>
<accession>A0A251S0X8</accession>
<evidence type="ECO:0000313" key="1">
    <source>
        <dbReference type="EMBL" id="KAF5760874.1"/>
    </source>
</evidence>
<dbReference type="PANTHER" id="PTHR35307">
    <property type="entry name" value="PROTEIN, PUTATIVE-RELATED"/>
    <property type="match status" value="1"/>
</dbReference>
<protein>
    <submittedName>
        <fullName evidence="2">Uncharacterized protein</fullName>
    </submittedName>
</protein>
<dbReference type="EMBL" id="CM007905">
    <property type="protein sequence ID" value="OTF92328.1"/>
    <property type="molecule type" value="Genomic_DNA"/>
</dbReference>
<organism evidence="2 3">
    <name type="scientific">Helianthus annuus</name>
    <name type="common">Common sunflower</name>
    <dbReference type="NCBI Taxonomy" id="4232"/>
    <lineage>
        <taxon>Eukaryota</taxon>
        <taxon>Viridiplantae</taxon>
        <taxon>Streptophyta</taxon>
        <taxon>Embryophyta</taxon>
        <taxon>Tracheophyta</taxon>
        <taxon>Spermatophyta</taxon>
        <taxon>Magnoliopsida</taxon>
        <taxon>eudicotyledons</taxon>
        <taxon>Gunneridae</taxon>
        <taxon>Pentapetalae</taxon>
        <taxon>asterids</taxon>
        <taxon>campanulids</taxon>
        <taxon>Asterales</taxon>
        <taxon>Asteraceae</taxon>
        <taxon>Asteroideae</taxon>
        <taxon>Heliantheae alliance</taxon>
        <taxon>Heliantheae</taxon>
        <taxon>Helianthus</taxon>
    </lineage>
</organism>
<dbReference type="Proteomes" id="UP000215914">
    <property type="component" value="Chromosome 16"/>
</dbReference>
<dbReference type="EMBL" id="MNCJ02000331">
    <property type="protein sequence ID" value="KAF5760874.1"/>
    <property type="molecule type" value="Genomic_DNA"/>
</dbReference>
<evidence type="ECO:0000313" key="3">
    <source>
        <dbReference type="Proteomes" id="UP000215914"/>
    </source>
</evidence>
<name>A0A251S0X8_HELAN</name>
<dbReference type="Gramene" id="mRNA:HanXRQr2_Chr16g0758541">
    <property type="protein sequence ID" value="mRNA:HanXRQr2_Chr16g0758541"/>
    <property type="gene ID" value="HanXRQr2_Chr16g0758541"/>
</dbReference>
<dbReference type="PANTHER" id="PTHR35307:SF8">
    <property type="entry name" value="GUSTATORY RECEPTOR"/>
    <property type="match status" value="1"/>
</dbReference>
<dbReference type="InParanoid" id="A0A251S0X8"/>
<gene>
    <name evidence="2" type="ORF">HannXRQ_Chr16g0520651</name>
    <name evidence="1" type="ORF">HanXRQr2_Chr16g0758541</name>
</gene>
<keyword evidence="3" id="KW-1185">Reference proteome</keyword>
<reference evidence="2" key="2">
    <citation type="submission" date="2017-02" db="EMBL/GenBank/DDBJ databases">
        <title>Sunflower complete genome.</title>
        <authorList>
            <person name="Langlade N."/>
            <person name="Munos S."/>
        </authorList>
    </citation>
    <scope>NUCLEOTIDE SEQUENCE [LARGE SCALE GENOMIC DNA]</scope>
    <source>
        <tissue evidence="2">Leaves</tissue>
    </source>
</reference>
<dbReference type="AlphaFoldDB" id="A0A251S0X8"/>
<sequence>MLFTLLTASSSDNTYEDLSNYVLLLEDDVQLAEKTMKGISDSMNRLIEKAEKKQHNNLLKLLDESVAFDGVVTFNTDQIPSLFSVEHVNSWSLPIISLTCIAIAITDIHKDRVDNLFKSVGDGLLYTHLVEESLNRESVYVNIRRATVKGVALRGLEGATDPPNFLLISGNQKSQASPLATVTLWYEVEGIVNEFNTSTNREHVEKENLPPKVIAANSMYQIAQTIIRTYESNNLEITEDELFTRLSSMIADILAACLTNIPRVVRVRCRESAIEKREASVLAAVDLLGRTTEIIKRLETREPPNMVLIGWGLSMSGIFI</sequence>
<reference evidence="1 3" key="1">
    <citation type="journal article" date="2017" name="Nature">
        <title>The sunflower genome provides insights into oil metabolism, flowering and Asterid evolution.</title>
        <authorList>
            <person name="Badouin H."/>
            <person name="Gouzy J."/>
            <person name="Grassa C.J."/>
            <person name="Murat F."/>
            <person name="Staton S.E."/>
            <person name="Cottret L."/>
            <person name="Lelandais-Briere C."/>
            <person name="Owens G.L."/>
            <person name="Carrere S."/>
            <person name="Mayjonade B."/>
            <person name="Legrand L."/>
            <person name="Gill N."/>
            <person name="Kane N.C."/>
            <person name="Bowers J.E."/>
            <person name="Hubner S."/>
            <person name="Bellec A."/>
            <person name="Berard A."/>
            <person name="Berges H."/>
            <person name="Blanchet N."/>
            <person name="Boniface M.C."/>
            <person name="Brunel D."/>
            <person name="Catrice O."/>
            <person name="Chaidir N."/>
            <person name="Claudel C."/>
            <person name="Donnadieu C."/>
            <person name="Faraut T."/>
            <person name="Fievet G."/>
            <person name="Helmstetter N."/>
            <person name="King M."/>
            <person name="Knapp S.J."/>
            <person name="Lai Z."/>
            <person name="Le Paslier M.C."/>
            <person name="Lippi Y."/>
            <person name="Lorenzon L."/>
            <person name="Mandel J.R."/>
            <person name="Marage G."/>
            <person name="Marchand G."/>
            <person name="Marquand E."/>
            <person name="Bret-Mestries E."/>
            <person name="Morien E."/>
            <person name="Nambeesan S."/>
            <person name="Nguyen T."/>
            <person name="Pegot-Espagnet P."/>
            <person name="Pouilly N."/>
            <person name="Raftis F."/>
            <person name="Sallet E."/>
            <person name="Schiex T."/>
            <person name="Thomas J."/>
            <person name="Vandecasteele C."/>
            <person name="Vares D."/>
            <person name="Vear F."/>
            <person name="Vautrin S."/>
            <person name="Crespi M."/>
            <person name="Mangin B."/>
            <person name="Burke J.M."/>
            <person name="Salse J."/>
            <person name="Munos S."/>
            <person name="Vincourt P."/>
            <person name="Rieseberg L.H."/>
            <person name="Langlade N.B."/>
        </authorList>
    </citation>
    <scope>NUCLEOTIDE SEQUENCE [LARGE SCALE GENOMIC DNA]</scope>
    <source>
        <strain evidence="3">cv. SF193</strain>
        <tissue evidence="1">Leaves</tissue>
    </source>
</reference>